<dbReference type="CDD" id="cd00130">
    <property type="entry name" value="PAS"/>
    <property type="match status" value="1"/>
</dbReference>
<dbReference type="Gene3D" id="3.30.70.270">
    <property type="match status" value="1"/>
</dbReference>
<name>X1B2L5_9ZZZZ</name>
<dbReference type="PROSITE" id="PS50113">
    <property type="entry name" value="PAC"/>
    <property type="match status" value="1"/>
</dbReference>
<dbReference type="NCBIfam" id="TIGR00254">
    <property type="entry name" value="GGDEF"/>
    <property type="match status" value="1"/>
</dbReference>
<dbReference type="InterPro" id="IPR000014">
    <property type="entry name" value="PAS"/>
</dbReference>
<proteinExistence type="predicted"/>
<dbReference type="InterPro" id="IPR001610">
    <property type="entry name" value="PAC"/>
</dbReference>
<protein>
    <recommendedName>
        <fullName evidence="5">GGDEF domain-containing protein</fullName>
    </recommendedName>
</protein>
<dbReference type="CDD" id="cd01949">
    <property type="entry name" value="GGDEF"/>
    <property type="match status" value="1"/>
</dbReference>
<feature type="domain" description="PAC" evidence="2">
    <location>
        <begin position="87"/>
        <end position="139"/>
    </location>
</feature>
<dbReference type="PROSITE" id="PS50887">
    <property type="entry name" value="GGDEF"/>
    <property type="match status" value="1"/>
</dbReference>
<dbReference type="PANTHER" id="PTHR46663:SF4">
    <property type="entry name" value="DIGUANYLATE CYCLASE DGCT-RELATED"/>
    <property type="match status" value="1"/>
</dbReference>
<dbReference type="SUPFAM" id="SSF55785">
    <property type="entry name" value="PYP-like sensor domain (PAS domain)"/>
    <property type="match status" value="1"/>
</dbReference>
<feature type="non-terminal residue" evidence="4">
    <location>
        <position position="223"/>
    </location>
</feature>
<dbReference type="SUPFAM" id="SSF55073">
    <property type="entry name" value="Nucleotide cyclase"/>
    <property type="match status" value="1"/>
</dbReference>
<dbReference type="SMART" id="SM00086">
    <property type="entry name" value="PAC"/>
    <property type="match status" value="1"/>
</dbReference>
<dbReference type="InterPro" id="IPR052163">
    <property type="entry name" value="DGC-Regulatory_Protein"/>
</dbReference>
<feature type="non-terminal residue" evidence="4">
    <location>
        <position position="1"/>
    </location>
</feature>
<dbReference type="InterPro" id="IPR000160">
    <property type="entry name" value="GGDEF_dom"/>
</dbReference>
<dbReference type="Pfam" id="PF13426">
    <property type="entry name" value="PAS_9"/>
    <property type="match status" value="1"/>
</dbReference>
<evidence type="ECO:0000259" key="3">
    <source>
        <dbReference type="PROSITE" id="PS50887"/>
    </source>
</evidence>
<dbReference type="SMART" id="SM00091">
    <property type="entry name" value="PAS"/>
    <property type="match status" value="1"/>
</dbReference>
<evidence type="ECO:0000259" key="1">
    <source>
        <dbReference type="PROSITE" id="PS50112"/>
    </source>
</evidence>
<evidence type="ECO:0008006" key="5">
    <source>
        <dbReference type="Google" id="ProtNLM"/>
    </source>
</evidence>
<evidence type="ECO:0000313" key="4">
    <source>
        <dbReference type="EMBL" id="GAG66251.1"/>
    </source>
</evidence>
<feature type="domain" description="GGDEF" evidence="3">
    <location>
        <begin position="171"/>
        <end position="223"/>
    </location>
</feature>
<dbReference type="EMBL" id="BART01005465">
    <property type="protein sequence ID" value="GAG66251.1"/>
    <property type="molecule type" value="Genomic_DNA"/>
</dbReference>
<dbReference type="PANTHER" id="PTHR46663">
    <property type="entry name" value="DIGUANYLATE CYCLASE DGCT-RELATED"/>
    <property type="match status" value="1"/>
</dbReference>
<dbReference type="InterPro" id="IPR035965">
    <property type="entry name" value="PAS-like_dom_sf"/>
</dbReference>
<dbReference type="InterPro" id="IPR029787">
    <property type="entry name" value="Nucleotide_cyclase"/>
</dbReference>
<dbReference type="InterPro" id="IPR043128">
    <property type="entry name" value="Rev_trsase/Diguanyl_cyclase"/>
</dbReference>
<dbReference type="NCBIfam" id="TIGR00229">
    <property type="entry name" value="sensory_box"/>
    <property type="match status" value="1"/>
</dbReference>
<comment type="caution">
    <text evidence="4">The sequence shown here is derived from an EMBL/GenBank/DDBJ whole genome shotgun (WGS) entry which is preliminary data.</text>
</comment>
<dbReference type="InterPro" id="IPR000700">
    <property type="entry name" value="PAS-assoc_C"/>
</dbReference>
<gene>
    <name evidence="4" type="ORF">S01H4_12689</name>
</gene>
<organism evidence="4">
    <name type="scientific">marine sediment metagenome</name>
    <dbReference type="NCBI Taxonomy" id="412755"/>
    <lineage>
        <taxon>unclassified sequences</taxon>
        <taxon>metagenomes</taxon>
        <taxon>ecological metagenomes</taxon>
    </lineage>
</organism>
<sequence>GIVYAVAKYKLMVITPALAADNIISTMADSLILLDRQGNITSVNKAVLDLSGYGKDKLKGKSIEIFFREKDFKSTLLDRAIKKEAVINYELNFKTKTGDHIPVIFSSSTMMDEAGGMAGIVCIIKDITELKKAEEKLEKLARVDSLTGCYNRGYGLELLDRQIKLSHRSKSPLLLTFLDIDGFKAINDNFGHDEGDKVLKEVNGLFKSTLREIDIICRMGGDE</sequence>
<reference evidence="4" key="1">
    <citation type="journal article" date="2014" name="Front. Microbiol.">
        <title>High frequency of phylogenetically diverse reductive dehalogenase-homologous genes in deep subseafloor sedimentary metagenomes.</title>
        <authorList>
            <person name="Kawai M."/>
            <person name="Futagami T."/>
            <person name="Toyoda A."/>
            <person name="Takaki Y."/>
            <person name="Nishi S."/>
            <person name="Hori S."/>
            <person name="Arai W."/>
            <person name="Tsubouchi T."/>
            <person name="Morono Y."/>
            <person name="Uchiyama I."/>
            <person name="Ito T."/>
            <person name="Fujiyama A."/>
            <person name="Inagaki F."/>
            <person name="Takami H."/>
        </authorList>
    </citation>
    <scope>NUCLEOTIDE SEQUENCE</scope>
    <source>
        <strain evidence="4">Expedition CK06-06</strain>
    </source>
</reference>
<dbReference type="Gene3D" id="3.30.450.20">
    <property type="entry name" value="PAS domain"/>
    <property type="match status" value="1"/>
</dbReference>
<dbReference type="PROSITE" id="PS50112">
    <property type="entry name" value="PAS"/>
    <property type="match status" value="1"/>
</dbReference>
<dbReference type="Pfam" id="PF00990">
    <property type="entry name" value="GGDEF"/>
    <property type="match status" value="1"/>
</dbReference>
<dbReference type="SMART" id="SM00267">
    <property type="entry name" value="GGDEF"/>
    <property type="match status" value="1"/>
</dbReference>
<evidence type="ECO:0000259" key="2">
    <source>
        <dbReference type="PROSITE" id="PS50113"/>
    </source>
</evidence>
<feature type="domain" description="PAS" evidence="1">
    <location>
        <begin position="23"/>
        <end position="71"/>
    </location>
</feature>
<accession>X1B2L5</accession>
<dbReference type="AlphaFoldDB" id="X1B2L5"/>